<organism evidence="1 2">
    <name type="scientific">Corchorus olitorius</name>
    <dbReference type="NCBI Taxonomy" id="93759"/>
    <lineage>
        <taxon>Eukaryota</taxon>
        <taxon>Viridiplantae</taxon>
        <taxon>Streptophyta</taxon>
        <taxon>Embryophyta</taxon>
        <taxon>Tracheophyta</taxon>
        <taxon>Spermatophyta</taxon>
        <taxon>Magnoliopsida</taxon>
        <taxon>eudicotyledons</taxon>
        <taxon>Gunneridae</taxon>
        <taxon>Pentapetalae</taxon>
        <taxon>rosids</taxon>
        <taxon>malvids</taxon>
        <taxon>Malvales</taxon>
        <taxon>Malvaceae</taxon>
        <taxon>Grewioideae</taxon>
        <taxon>Apeibeae</taxon>
        <taxon>Corchorus</taxon>
    </lineage>
</organism>
<name>A0A1R3KP45_9ROSI</name>
<protein>
    <submittedName>
        <fullName evidence="1">Uncharacterized protein</fullName>
    </submittedName>
</protein>
<accession>A0A1R3KP45</accession>
<dbReference type="EMBL" id="AWUE01012585">
    <property type="protein sequence ID" value="OMP08865.1"/>
    <property type="molecule type" value="Genomic_DNA"/>
</dbReference>
<reference evidence="2" key="1">
    <citation type="submission" date="2013-09" db="EMBL/GenBank/DDBJ databases">
        <title>Corchorus olitorius genome sequencing.</title>
        <authorList>
            <person name="Alam M."/>
            <person name="Haque M.S."/>
            <person name="Islam M.S."/>
            <person name="Emdad E.M."/>
            <person name="Islam M.M."/>
            <person name="Ahmed B."/>
            <person name="Halim A."/>
            <person name="Hossen Q.M.M."/>
            <person name="Hossain M.Z."/>
            <person name="Ahmed R."/>
            <person name="Khan M.M."/>
            <person name="Islam R."/>
            <person name="Rashid M.M."/>
            <person name="Khan S.A."/>
            <person name="Rahman M.S."/>
            <person name="Alam M."/>
            <person name="Yahiya A.S."/>
            <person name="Khan M.S."/>
            <person name="Azam M.S."/>
            <person name="Haque T."/>
            <person name="Lashkar M.Z.H."/>
            <person name="Akhand A.I."/>
            <person name="Morshed G."/>
            <person name="Roy S."/>
            <person name="Uddin K.S."/>
            <person name="Rabeya T."/>
            <person name="Hossain A.S."/>
            <person name="Chowdhury A."/>
            <person name="Snigdha A.R."/>
            <person name="Mortoza M.S."/>
            <person name="Matin S.A."/>
            <person name="Hoque S.M.E."/>
            <person name="Islam M.K."/>
            <person name="Roy D.K."/>
            <person name="Haider R."/>
            <person name="Moosa M.M."/>
            <person name="Elias S.M."/>
            <person name="Hasan A.M."/>
            <person name="Jahan S."/>
            <person name="Shafiuddin M."/>
            <person name="Mahmood N."/>
            <person name="Shommy N.S."/>
        </authorList>
    </citation>
    <scope>NUCLEOTIDE SEQUENCE [LARGE SCALE GENOMIC DNA]</scope>
    <source>
        <strain evidence="2">cv. O-4</strain>
    </source>
</reference>
<sequence length="94" mass="10498">MRDSFQNCVCGSLCGKMSVREGPCEEDGVKVSVLCVICVRVREKNEEGDEMNLVSVRLFSVGERGNLLKIERMVSCGGFQVLRDKPKGEKLSWL</sequence>
<keyword evidence="2" id="KW-1185">Reference proteome</keyword>
<dbReference type="AlphaFoldDB" id="A0A1R3KP45"/>
<proteinExistence type="predicted"/>
<evidence type="ECO:0000313" key="1">
    <source>
        <dbReference type="EMBL" id="OMP08865.1"/>
    </source>
</evidence>
<gene>
    <name evidence="1" type="ORF">COLO4_06043</name>
</gene>
<comment type="caution">
    <text evidence="1">The sequence shown here is derived from an EMBL/GenBank/DDBJ whole genome shotgun (WGS) entry which is preliminary data.</text>
</comment>
<dbReference type="Proteomes" id="UP000187203">
    <property type="component" value="Unassembled WGS sequence"/>
</dbReference>
<evidence type="ECO:0000313" key="2">
    <source>
        <dbReference type="Proteomes" id="UP000187203"/>
    </source>
</evidence>